<dbReference type="KEGG" id="cut:CUTER_06845"/>
<dbReference type="NCBIfam" id="TIGR00368">
    <property type="entry name" value="YifB family Mg chelatase-like AAA ATPase"/>
    <property type="match status" value="1"/>
</dbReference>
<dbReference type="InterPro" id="IPR003593">
    <property type="entry name" value="AAA+_ATPase"/>
</dbReference>
<reference evidence="3 4" key="1">
    <citation type="journal article" date="2015" name="Genome Announc.">
        <title>Virulence Factor Genes Detected in the Complete Genome Sequence of Corynebacterium uterequi DSM 45634, Isolated from the Uterus of a Maiden Mare.</title>
        <authorList>
            <person name="Ruckert C."/>
            <person name="Kriete M."/>
            <person name="Jaenicke S."/>
            <person name="Winkler A."/>
            <person name="Tauch A."/>
        </authorList>
    </citation>
    <scope>NUCLEOTIDE SEQUENCE [LARGE SCALE GENOMIC DNA]</scope>
    <source>
        <strain evidence="3 4">DSM 45634</strain>
    </source>
</reference>
<gene>
    <name evidence="3" type="ORF">CUTER_06845</name>
</gene>
<dbReference type="InterPro" id="IPR045006">
    <property type="entry name" value="CHLI-like"/>
</dbReference>
<dbReference type="PANTHER" id="PTHR32039:SF7">
    <property type="entry name" value="COMPETENCE PROTEIN COMM"/>
    <property type="match status" value="1"/>
</dbReference>
<dbReference type="Pfam" id="PF13335">
    <property type="entry name" value="Mg_chelatase_C"/>
    <property type="match status" value="1"/>
</dbReference>
<dbReference type="RefSeq" id="WP_047259788.1">
    <property type="nucleotide sequence ID" value="NZ_CP011546.1"/>
</dbReference>
<dbReference type="PANTHER" id="PTHR32039">
    <property type="entry name" value="MAGNESIUM-CHELATASE SUBUNIT CHLI"/>
    <property type="match status" value="1"/>
</dbReference>
<dbReference type="GO" id="GO:0005524">
    <property type="term" value="F:ATP binding"/>
    <property type="evidence" value="ECO:0007669"/>
    <property type="project" value="InterPro"/>
</dbReference>
<dbReference type="Pfam" id="PF01078">
    <property type="entry name" value="Mg_chelatase"/>
    <property type="match status" value="1"/>
</dbReference>
<dbReference type="Proteomes" id="UP000035548">
    <property type="component" value="Chromosome"/>
</dbReference>
<dbReference type="InterPro" id="IPR004482">
    <property type="entry name" value="Mg_chelat-rel"/>
</dbReference>
<organism evidence="3 4">
    <name type="scientific">Corynebacterium uterequi</name>
    <dbReference type="NCBI Taxonomy" id="1072256"/>
    <lineage>
        <taxon>Bacteria</taxon>
        <taxon>Bacillati</taxon>
        <taxon>Actinomycetota</taxon>
        <taxon>Actinomycetes</taxon>
        <taxon>Mycobacteriales</taxon>
        <taxon>Corynebacteriaceae</taxon>
        <taxon>Corynebacterium</taxon>
    </lineage>
</organism>
<dbReference type="InterPro" id="IPR014721">
    <property type="entry name" value="Ribsml_uS5_D2-typ_fold_subgr"/>
</dbReference>
<feature type="domain" description="AAA+ ATPase" evidence="2">
    <location>
        <begin position="213"/>
        <end position="419"/>
    </location>
</feature>
<dbReference type="InterPro" id="IPR027417">
    <property type="entry name" value="P-loop_NTPase"/>
</dbReference>
<dbReference type="Gene3D" id="3.40.50.300">
    <property type="entry name" value="P-loop containing nucleotide triphosphate hydrolases"/>
    <property type="match status" value="1"/>
</dbReference>
<dbReference type="Gene3D" id="3.30.230.10">
    <property type="match status" value="1"/>
</dbReference>
<dbReference type="InterPro" id="IPR025158">
    <property type="entry name" value="Mg_chelat-rel_C"/>
</dbReference>
<dbReference type="SUPFAM" id="SSF54211">
    <property type="entry name" value="Ribosomal protein S5 domain 2-like"/>
    <property type="match status" value="1"/>
</dbReference>
<dbReference type="InterPro" id="IPR000523">
    <property type="entry name" value="Mg_chelatse_chII-like_cat_dom"/>
</dbReference>
<dbReference type="Pfam" id="PF13541">
    <property type="entry name" value="ChlI"/>
    <property type="match status" value="1"/>
</dbReference>
<dbReference type="SUPFAM" id="SSF52540">
    <property type="entry name" value="P-loop containing nucleoside triphosphate hydrolases"/>
    <property type="match status" value="1"/>
</dbReference>
<dbReference type="STRING" id="1072256.CUTER_06845"/>
<reference evidence="4" key="2">
    <citation type="submission" date="2015-05" db="EMBL/GenBank/DDBJ databases">
        <title>Complete genome sequence of Corynebacterium uterequi DSM 45634, isolated from the uterus of a maiden mare.</title>
        <authorList>
            <person name="Ruckert C."/>
            <person name="Albersmeier A."/>
            <person name="Winkler A."/>
            <person name="Tauch A."/>
        </authorList>
    </citation>
    <scope>NUCLEOTIDE SEQUENCE [LARGE SCALE GENOMIC DNA]</scope>
    <source>
        <strain evidence="4">DSM 45634</strain>
    </source>
</reference>
<comment type="similarity">
    <text evidence="1">Belongs to the Mg-chelatase subunits D/I family. ComM subfamily.</text>
</comment>
<evidence type="ECO:0000313" key="3">
    <source>
        <dbReference type="EMBL" id="AKK11358.1"/>
    </source>
</evidence>
<dbReference type="PATRIC" id="fig|1072256.5.peg.1353"/>
<dbReference type="InterPro" id="IPR020568">
    <property type="entry name" value="Ribosomal_Su5_D2-typ_SF"/>
</dbReference>
<dbReference type="AlphaFoldDB" id="A0A0G3HHF3"/>
<dbReference type="SMART" id="SM00382">
    <property type="entry name" value="AAA"/>
    <property type="match status" value="1"/>
</dbReference>
<dbReference type="EMBL" id="CP011546">
    <property type="protein sequence ID" value="AKK11358.1"/>
    <property type="molecule type" value="Genomic_DNA"/>
</dbReference>
<protein>
    <submittedName>
        <fullName evidence="3">Mg chelatase-related protein</fullName>
    </submittedName>
</protein>
<keyword evidence="4" id="KW-1185">Reference proteome</keyword>
<evidence type="ECO:0000313" key="4">
    <source>
        <dbReference type="Proteomes" id="UP000035548"/>
    </source>
</evidence>
<name>A0A0G3HHF3_9CORY</name>
<accession>A0A0G3HHF3</accession>
<evidence type="ECO:0000256" key="1">
    <source>
        <dbReference type="ARBA" id="ARBA00006354"/>
    </source>
</evidence>
<dbReference type="OrthoDB" id="9813147at2"/>
<evidence type="ECO:0000259" key="2">
    <source>
        <dbReference type="SMART" id="SM00382"/>
    </source>
</evidence>
<sequence length="510" mass="53360">MALGKALTAAPHGLAGRIVTVEANIGPGLPGMHIVGLGDTAVRESRFRLRTAVANAQLNWPRTKIVLSLSPADVPKRGSHFDLALCLAVLAAGNPQAQQRLDDALILGELGLDGAVRPVTSVLPLVAEAHRCGITRVIVPAACGGEAALVDGVDVRVVHTLAEAWQWALDATELPTSHRTAEDTPAATGEQPDFSDLAGNDNARWAAEVAAAGGHHMFLVGPPGSGKSMIAERLPSILPPLSPEEAMEVAMVRSISAEVPGRVGYSLTPPLCAPHHTITRAALIGGGSGVVRCGAITQAHRGVLFLDEVSEIPARVLDGLRTPLEHHEVELRRGAATTVFPASFQLVMAANPCRCGAEQTTDCRCSVAERRTYLANLSGPLLDRIDIIAATTAARATVAPVDAEPSAVIAERVALARQRAARRWECLGGGTNAAVPGPYLRRHAPADEAGMALLQALLGRRQLTQRGVDHSLRVAWTLSDLAGNDRPGLDNVACAVQLRSIGTAGLREAA</sequence>
<proteinExistence type="inferred from homology"/>